<dbReference type="Pfam" id="PF21858">
    <property type="entry name" value="DUF6914"/>
    <property type="match status" value="1"/>
</dbReference>
<dbReference type="Proteomes" id="UP000031186">
    <property type="component" value="Unassembled WGS sequence"/>
</dbReference>
<evidence type="ECO:0000313" key="2">
    <source>
        <dbReference type="Proteomes" id="UP000031186"/>
    </source>
</evidence>
<reference evidence="1 2" key="1">
    <citation type="journal article" date="2014" name="Proc. Natl. Acad. Sci. U.S.A.">
        <title>Trajectory and genomic determinants of fungal-pathogen speciation and host adaptation.</title>
        <authorList>
            <person name="Hu X."/>
            <person name="Xiao G."/>
            <person name="Zheng P."/>
            <person name="Shang Y."/>
            <person name="Su Y."/>
            <person name="Zhang X."/>
            <person name="Liu X."/>
            <person name="Zhan S."/>
            <person name="St Leger R.J."/>
            <person name="Wang C."/>
        </authorList>
    </citation>
    <scope>NUCLEOTIDE SEQUENCE [LARGE SCALE GENOMIC DNA]</scope>
    <source>
        <strain evidence="1 2">ARSEF 549</strain>
    </source>
</reference>
<sequence length="192" mass="22208">MTRLVTVALYHRDQHSEGRSRQIFGYDAYHWGIIVMPESTCSQGRDCNTYEATDSSEIDPTTFRIKNPRMDWWYREKENINPELGSKLIGRIVFGQIPEHVLNPELHEFFTSIPLPVKNTNPQQSCVTWTVNAILALQKKNWAGNFDIEPFKDWALAYADDRMKGFDSTQPKVVTYCYSEKAATKGLHRQTC</sequence>
<gene>
    <name evidence="1" type="ORF">MAN_00092</name>
</gene>
<organism evidence="1 2">
    <name type="scientific">Metarhizium anisopliae (strain ARSEF 549)</name>
    <dbReference type="NCBI Taxonomy" id="3151832"/>
    <lineage>
        <taxon>Eukaryota</taxon>
        <taxon>Fungi</taxon>
        <taxon>Dikarya</taxon>
        <taxon>Ascomycota</taxon>
        <taxon>Pezizomycotina</taxon>
        <taxon>Sordariomycetes</taxon>
        <taxon>Hypocreomycetidae</taxon>
        <taxon>Hypocreales</taxon>
        <taxon>Clavicipitaceae</taxon>
        <taxon>Metarhizium</taxon>
    </lineage>
</organism>
<feature type="non-terminal residue" evidence="1">
    <location>
        <position position="1"/>
    </location>
</feature>
<accession>A0A0B4FJ76</accession>
<keyword evidence="2" id="KW-1185">Reference proteome</keyword>
<dbReference type="InterPro" id="IPR054208">
    <property type="entry name" value="DUF6914"/>
</dbReference>
<comment type="caution">
    <text evidence="1">The sequence shown here is derived from an EMBL/GenBank/DDBJ whole genome shotgun (WGS) entry which is preliminary data.</text>
</comment>
<dbReference type="HOGENOM" id="CLU_128341_0_0_1"/>
<proteinExistence type="predicted"/>
<dbReference type="OrthoDB" id="4924482at2759"/>
<evidence type="ECO:0000313" key="1">
    <source>
        <dbReference type="EMBL" id="KID70493.1"/>
    </source>
</evidence>
<dbReference type="AlphaFoldDB" id="A0A0B4FJ76"/>
<protein>
    <submittedName>
        <fullName evidence="1">Uncharacterized protein</fullName>
    </submittedName>
</protein>
<dbReference type="VEuPathDB" id="FungiDB:MAN_00092"/>
<name>A0A0B4FJ76_METAF</name>
<dbReference type="EMBL" id="AZNF01000001">
    <property type="protein sequence ID" value="KID70493.1"/>
    <property type="molecule type" value="Genomic_DNA"/>
</dbReference>